<keyword evidence="1" id="KW-0812">Transmembrane</keyword>
<accession>A0ABR4A978</accession>
<evidence type="ECO:0000256" key="1">
    <source>
        <dbReference type="SAM" id="Phobius"/>
    </source>
</evidence>
<evidence type="ECO:0000256" key="2">
    <source>
        <dbReference type="SAM" id="SignalP"/>
    </source>
</evidence>
<dbReference type="EMBL" id="JBEFKJ010000014">
    <property type="protein sequence ID" value="KAL2042320.1"/>
    <property type="molecule type" value="Genomic_DNA"/>
</dbReference>
<feature type="transmembrane region" description="Helical" evidence="1">
    <location>
        <begin position="165"/>
        <end position="192"/>
    </location>
</feature>
<evidence type="ECO:0000313" key="3">
    <source>
        <dbReference type="EMBL" id="KAL2042320.1"/>
    </source>
</evidence>
<gene>
    <name evidence="3" type="ORF">N7G274_004809</name>
</gene>
<keyword evidence="4" id="KW-1185">Reference proteome</keyword>
<feature type="signal peptide" evidence="2">
    <location>
        <begin position="1"/>
        <end position="27"/>
    </location>
</feature>
<keyword evidence="2" id="KW-0732">Signal</keyword>
<name>A0ABR4A978_9LECA</name>
<keyword evidence="1" id="KW-1133">Transmembrane helix</keyword>
<sequence length="327" mass="35884">MMSGVKRRSRFTLLRLLILSLLRRQKSRIAQNYGPLIGTVFAVIARGTATQYERIEKAILYGGDDEAVAFRDAVTNECNMTAVAGAIIAQVAITGLSLPNLSSTHWIARTFLLLAVVSGCLSVYYACILHRIVGKLYRPDQIRNWLRLPPPTDTEEEINVFRPSLAAVLIVGAPFIMIKFSIILFLLGLIVYQGLIWTRGLDPNGGIGDSRAVFICFMVGTSICVIFFVGIFYSKFVENMLRAGEIDIDEIKGLEKPRKESSMKQENHSAADENCVASPQVSQPVTVTALSALAKALEAASQAHLQCAEADRQAAVEYTRAANSQAR</sequence>
<protein>
    <submittedName>
        <fullName evidence="3">Uncharacterized protein</fullName>
    </submittedName>
</protein>
<evidence type="ECO:0000313" key="4">
    <source>
        <dbReference type="Proteomes" id="UP001590950"/>
    </source>
</evidence>
<organism evidence="3 4">
    <name type="scientific">Stereocaulon virgatum</name>
    <dbReference type="NCBI Taxonomy" id="373712"/>
    <lineage>
        <taxon>Eukaryota</taxon>
        <taxon>Fungi</taxon>
        <taxon>Dikarya</taxon>
        <taxon>Ascomycota</taxon>
        <taxon>Pezizomycotina</taxon>
        <taxon>Lecanoromycetes</taxon>
        <taxon>OSLEUM clade</taxon>
        <taxon>Lecanoromycetidae</taxon>
        <taxon>Lecanorales</taxon>
        <taxon>Lecanorineae</taxon>
        <taxon>Stereocaulaceae</taxon>
        <taxon>Stereocaulon</taxon>
    </lineage>
</organism>
<feature type="chain" id="PRO_5046774239" evidence="2">
    <location>
        <begin position="28"/>
        <end position="327"/>
    </location>
</feature>
<reference evidence="3 4" key="1">
    <citation type="submission" date="2024-09" db="EMBL/GenBank/DDBJ databases">
        <title>Rethinking Asexuality: The Enigmatic Case of Functional Sexual Genes in Lepraria (Stereocaulaceae).</title>
        <authorList>
            <person name="Doellman M."/>
            <person name="Sun Y."/>
            <person name="Barcenas-Pena A."/>
            <person name="Lumbsch H.T."/>
            <person name="Grewe F."/>
        </authorList>
    </citation>
    <scope>NUCLEOTIDE SEQUENCE [LARGE SCALE GENOMIC DNA]</scope>
    <source>
        <strain evidence="3 4">Mercado 3170</strain>
    </source>
</reference>
<feature type="transmembrane region" description="Helical" evidence="1">
    <location>
        <begin position="106"/>
        <end position="128"/>
    </location>
</feature>
<proteinExistence type="predicted"/>
<feature type="transmembrane region" description="Helical" evidence="1">
    <location>
        <begin position="212"/>
        <end position="233"/>
    </location>
</feature>
<keyword evidence="1" id="KW-0472">Membrane</keyword>
<comment type="caution">
    <text evidence="3">The sequence shown here is derived from an EMBL/GenBank/DDBJ whole genome shotgun (WGS) entry which is preliminary data.</text>
</comment>
<dbReference type="Proteomes" id="UP001590950">
    <property type="component" value="Unassembled WGS sequence"/>
</dbReference>